<organism evidence="1 2">
    <name type="scientific">Microcoleus asticus IPMA8</name>
    <dbReference type="NCBI Taxonomy" id="2563858"/>
    <lineage>
        <taxon>Bacteria</taxon>
        <taxon>Bacillati</taxon>
        <taxon>Cyanobacteriota</taxon>
        <taxon>Cyanophyceae</taxon>
        <taxon>Oscillatoriophycideae</taxon>
        <taxon>Oscillatoriales</taxon>
        <taxon>Microcoleaceae</taxon>
        <taxon>Microcoleus</taxon>
        <taxon>Microcoleus asticus</taxon>
    </lineage>
</organism>
<reference evidence="1 2" key="1">
    <citation type="journal article" date="2020" name="Sci. Rep.">
        <title>A novel cyanobacterial geosmin producer, revising GeoA distribution and dispersion patterns in Bacteria.</title>
        <authorList>
            <person name="Churro C."/>
            <person name="Semedo-Aguiar A.P."/>
            <person name="Silva A.D."/>
            <person name="Pereira-Leal J.B."/>
            <person name="Leite R.B."/>
        </authorList>
    </citation>
    <scope>NUCLEOTIDE SEQUENCE [LARGE SCALE GENOMIC DNA]</scope>
    <source>
        <strain evidence="1 2">IPMA8</strain>
    </source>
</reference>
<keyword evidence="2" id="KW-1185">Reference proteome</keyword>
<sequence>MRPPLWTPPVELSASEEVIIKRIIYSQTIYISQAQSSRYI</sequence>
<protein>
    <submittedName>
        <fullName evidence="1">Uncharacterized protein</fullName>
    </submittedName>
</protein>
<evidence type="ECO:0000313" key="2">
    <source>
        <dbReference type="Proteomes" id="UP000702425"/>
    </source>
</evidence>
<dbReference type="EMBL" id="SRRZ01000199">
    <property type="protein sequence ID" value="NQE38288.1"/>
    <property type="molecule type" value="Genomic_DNA"/>
</dbReference>
<accession>A0ABX2D6V4</accession>
<dbReference type="Proteomes" id="UP000702425">
    <property type="component" value="Unassembled WGS sequence"/>
</dbReference>
<evidence type="ECO:0000313" key="1">
    <source>
        <dbReference type="EMBL" id="NQE38288.1"/>
    </source>
</evidence>
<name>A0ABX2D6V4_9CYAN</name>
<comment type="caution">
    <text evidence="1">The sequence shown here is derived from an EMBL/GenBank/DDBJ whole genome shotgun (WGS) entry which is preliminary data.</text>
</comment>
<gene>
    <name evidence="1" type="ORF">E5S67_06073</name>
</gene>
<proteinExistence type="predicted"/>